<organism evidence="2 3">
    <name type="scientific">Mycobacteroides abscessus 1948</name>
    <dbReference type="NCBI Taxonomy" id="1299323"/>
    <lineage>
        <taxon>Bacteria</taxon>
        <taxon>Bacillati</taxon>
        <taxon>Actinomycetota</taxon>
        <taxon>Actinomycetes</taxon>
        <taxon>Mycobacteriales</taxon>
        <taxon>Mycobacteriaceae</taxon>
        <taxon>Mycobacteroides</taxon>
        <taxon>Mycobacteroides abscessus</taxon>
    </lineage>
</organism>
<proteinExistence type="predicted"/>
<dbReference type="EMBL" id="JAOH01000002">
    <property type="protein sequence ID" value="EUA65275.1"/>
    <property type="molecule type" value="Genomic_DNA"/>
</dbReference>
<dbReference type="AlphaFoldDB" id="A0A829QQS9"/>
<evidence type="ECO:0000313" key="3">
    <source>
        <dbReference type="Proteomes" id="UP000021210"/>
    </source>
</evidence>
<sequence>MAEHSTAPGGSGLVTPDRDSGRAARSGAQTGNKLTVCVRI</sequence>
<protein>
    <submittedName>
        <fullName evidence="2">Uncharacterized protein</fullName>
    </submittedName>
</protein>
<name>A0A829QQS9_9MYCO</name>
<feature type="region of interest" description="Disordered" evidence="1">
    <location>
        <begin position="1"/>
        <end position="40"/>
    </location>
</feature>
<evidence type="ECO:0000313" key="2">
    <source>
        <dbReference type="EMBL" id="EUA65275.1"/>
    </source>
</evidence>
<accession>A0A829QQS9</accession>
<dbReference type="Proteomes" id="UP000021210">
    <property type="component" value="Unassembled WGS sequence"/>
</dbReference>
<reference evidence="2 3" key="1">
    <citation type="submission" date="2013-12" db="EMBL/GenBank/DDBJ databases">
        <authorList>
            <person name="Zelazny A."/>
            <person name="Olivier K."/>
            <person name="Holland S."/>
            <person name="Lenaerts A."/>
            <person name="Ordway D."/>
            <person name="DeGroote M.A."/>
            <person name="Parker T."/>
            <person name="Sizemore C."/>
            <person name="Tallon L.J."/>
            <person name="Sadzewicz L.K."/>
            <person name="Sengamalay N."/>
            <person name="Fraser C.M."/>
            <person name="Hine E."/>
            <person name="Shefchek K.A."/>
            <person name="Das S.P."/>
            <person name="Tettelin H."/>
        </authorList>
    </citation>
    <scope>NUCLEOTIDE SEQUENCE [LARGE SCALE GENOMIC DNA]</scope>
    <source>
        <strain evidence="2 3">1948</strain>
    </source>
</reference>
<evidence type="ECO:0000256" key="1">
    <source>
        <dbReference type="SAM" id="MobiDB-lite"/>
    </source>
</evidence>
<gene>
    <name evidence="2" type="ORF">I542_5455</name>
</gene>
<comment type="caution">
    <text evidence="2">The sequence shown here is derived from an EMBL/GenBank/DDBJ whole genome shotgun (WGS) entry which is preliminary data.</text>
</comment>